<dbReference type="CDD" id="cd00093">
    <property type="entry name" value="HTH_XRE"/>
    <property type="match status" value="1"/>
</dbReference>
<dbReference type="RefSeq" id="WP_174404933.1">
    <property type="nucleotide sequence ID" value="NZ_BLVO01000013.1"/>
</dbReference>
<sequence>MAYEIDIPSFRERLRHVINELGVTDQEFAAVGNVSKSTLSGYFSSERQPKAESLALWVAHYGIDANWLLLGEGEMKRGSEELSEFERTDPIAQRMRYAVRLMKEHGGSPEDIRTAITLALKGPEA</sequence>
<evidence type="ECO:0000313" key="3">
    <source>
        <dbReference type="Proteomes" id="UP000503840"/>
    </source>
</evidence>
<proteinExistence type="predicted"/>
<evidence type="ECO:0000313" key="2">
    <source>
        <dbReference type="EMBL" id="GFM33264.1"/>
    </source>
</evidence>
<dbReference type="Proteomes" id="UP000503840">
    <property type="component" value="Unassembled WGS sequence"/>
</dbReference>
<dbReference type="Pfam" id="PF01381">
    <property type="entry name" value="HTH_3"/>
    <property type="match status" value="1"/>
</dbReference>
<dbReference type="AlphaFoldDB" id="A0A7J0BJK7"/>
<evidence type="ECO:0000259" key="1">
    <source>
        <dbReference type="PROSITE" id="PS50943"/>
    </source>
</evidence>
<keyword evidence="3" id="KW-1185">Reference proteome</keyword>
<dbReference type="PROSITE" id="PS50943">
    <property type="entry name" value="HTH_CROC1"/>
    <property type="match status" value="1"/>
</dbReference>
<accession>A0A7J0BJK7</accession>
<dbReference type="GO" id="GO:0003677">
    <property type="term" value="F:DNA binding"/>
    <property type="evidence" value="ECO:0007669"/>
    <property type="project" value="InterPro"/>
</dbReference>
<organism evidence="2 3">
    <name type="scientific">Desulfovibrio subterraneus</name>
    <dbReference type="NCBI Taxonomy" id="2718620"/>
    <lineage>
        <taxon>Bacteria</taxon>
        <taxon>Pseudomonadati</taxon>
        <taxon>Thermodesulfobacteriota</taxon>
        <taxon>Desulfovibrionia</taxon>
        <taxon>Desulfovibrionales</taxon>
        <taxon>Desulfovibrionaceae</taxon>
        <taxon>Desulfovibrio</taxon>
    </lineage>
</organism>
<dbReference type="SUPFAM" id="SSF47413">
    <property type="entry name" value="lambda repressor-like DNA-binding domains"/>
    <property type="match status" value="1"/>
</dbReference>
<protein>
    <recommendedName>
        <fullName evidence="1">HTH cro/C1-type domain-containing protein</fullName>
    </recommendedName>
</protein>
<reference evidence="2 3" key="1">
    <citation type="submission" date="2020-05" db="EMBL/GenBank/DDBJ databases">
        <title>Draft genome sequence of Desulfovibrio sp. strain HN2T.</title>
        <authorList>
            <person name="Ueno A."/>
            <person name="Tamazawa S."/>
            <person name="Tamamura S."/>
            <person name="Murakami T."/>
            <person name="Kiyama T."/>
            <person name="Inomata H."/>
            <person name="Amano Y."/>
            <person name="Miyakawa K."/>
            <person name="Tamaki H."/>
            <person name="Naganuma T."/>
            <person name="Kaneko K."/>
        </authorList>
    </citation>
    <scope>NUCLEOTIDE SEQUENCE [LARGE SCALE GENOMIC DNA]</scope>
    <source>
        <strain evidence="2 3">HN2</strain>
    </source>
</reference>
<feature type="domain" description="HTH cro/C1-type" evidence="1">
    <location>
        <begin position="14"/>
        <end position="68"/>
    </location>
</feature>
<gene>
    <name evidence="2" type="ORF">DSM101010T_16290</name>
</gene>
<dbReference type="InterPro" id="IPR001387">
    <property type="entry name" value="Cro/C1-type_HTH"/>
</dbReference>
<comment type="caution">
    <text evidence="2">The sequence shown here is derived from an EMBL/GenBank/DDBJ whole genome shotgun (WGS) entry which is preliminary data.</text>
</comment>
<name>A0A7J0BJK7_9BACT</name>
<dbReference type="EMBL" id="BLVO01000013">
    <property type="protein sequence ID" value="GFM33264.1"/>
    <property type="molecule type" value="Genomic_DNA"/>
</dbReference>
<dbReference type="InterPro" id="IPR010982">
    <property type="entry name" value="Lambda_DNA-bd_dom_sf"/>
</dbReference>
<dbReference type="SMART" id="SM00530">
    <property type="entry name" value="HTH_XRE"/>
    <property type="match status" value="1"/>
</dbReference>
<dbReference type="Gene3D" id="1.10.260.40">
    <property type="entry name" value="lambda repressor-like DNA-binding domains"/>
    <property type="match status" value="1"/>
</dbReference>